<organism evidence="1 2">
    <name type="scientific">Hymenoscyphus albidus</name>
    <dbReference type="NCBI Taxonomy" id="595503"/>
    <lineage>
        <taxon>Eukaryota</taxon>
        <taxon>Fungi</taxon>
        <taxon>Dikarya</taxon>
        <taxon>Ascomycota</taxon>
        <taxon>Pezizomycotina</taxon>
        <taxon>Leotiomycetes</taxon>
        <taxon>Helotiales</taxon>
        <taxon>Helotiaceae</taxon>
        <taxon>Hymenoscyphus</taxon>
    </lineage>
</organism>
<evidence type="ECO:0000313" key="2">
    <source>
        <dbReference type="Proteomes" id="UP000701801"/>
    </source>
</evidence>
<proteinExistence type="predicted"/>
<name>A0A9N9LQ55_9HELO</name>
<keyword evidence="2" id="KW-1185">Reference proteome</keyword>
<evidence type="ECO:0000313" key="1">
    <source>
        <dbReference type="EMBL" id="CAG8976631.1"/>
    </source>
</evidence>
<dbReference type="OrthoDB" id="1744869at2759"/>
<protein>
    <recommendedName>
        <fullName evidence="3">V-type c subunit family protein</fullName>
    </recommendedName>
</protein>
<accession>A0A9N9LQ55</accession>
<evidence type="ECO:0008006" key="3">
    <source>
        <dbReference type="Google" id="ProtNLM"/>
    </source>
</evidence>
<gene>
    <name evidence="1" type="ORF">HYALB_00002147</name>
</gene>
<dbReference type="EMBL" id="CAJVRM010000184">
    <property type="protein sequence ID" value="CAG8976631.1"/>
    <property type="molecule type" value="Genomic_DNA"/>
</dbReference>
<sequence>MTTLLQMTPRLLAMRSSLSTRLLIRPNTSTQLWTFKQYPVLNSLRTNHHSTENTSLCSSQGTMVASTPNTIVKNKMLRCLKRRFRPGNEKWKARQTHPWAVVILATPQFAAWLEEPTFISDVLVNLTKPQTEGFPPLELDVVCACVDKVAFTVDFLRSASAEQSRDRSGISILQGRSDLLLPGLWDDEVNSQTHTTELLSTITVASSQDDSIKNSIKIDIPLANTLFTNGRKSTLLISRWQHKQPESNERSFVQIMSAEKLNQVVNALGDMAIDRPHMLISVTPLTPARPITSGLGNIVRQIDFGNNNIGPASRELEAVVNKRIETLLEKRKKFNVWALIVPEAIVSQASPEMQKHLSPVDEGSELLDLDGGTVAYWVNKGAKFCRVVSGGGGWGDKQGLLSLDPQTTHSPIENSALEFPNQTIEEQKTSALGNIAEPGSLIQFFIRRKSFERMSRLRRSVQDPFAKSVVFGTVMDTVDTTEEKVFENDEKMVFCAGLFGFQSSSGMFLRQRPQPDGLEFTTKIDMPASFVYSYDKGASIGYNMRGGTGFSNRGNRHIPILMSD</sequence>
<dbReference type="Proteomes" id="UP000701801">
    <property type="component" value="Unassembled WGS sequence"/>
</dbReference>
<dbReference type="AlphaFoldDB" id="A0A9N9LQ55"/>
<comment type="caution">
    <text evidence="1">The sequence shown here is derived from an EMBL/GenBank/DDBJ whole genome shotgun (WGS) entry which is preliminary data.</text>
</comment>
<reference evidence="1" key="1">
    <citation type="submission" date="2021-07" db="EMBL/GenBank/DDBJ databases">
        <authorList>
            <person name="Durling M."/>
        </authorList>
    </citation>
    <scope>NUCLEOTIDE SEQUENCE</scope>
</reference>